<reference evidence="1" key="1">
    <citation type="submission" date="2022-05" db="EMBL/GenBank/DDBJ databases">
        <title>Chromosome-level genome of Chaenocephalus aceratus.</title>
        <authorList>
            <person name="Park H."/>
        </authorList>
    </citation>
    <scope>NUCLEOTIDE SEQUENCE</scope>
    <source>
        <strain evidence="1">KU_202001</strain>
    </source>
</reference>
<protein>
    <submittedName>
        <fullName evidence="1">Uncharacterized protein</fullName>
    </submittedName>
</protein>
<name>A0ACB9VVW5_CHAAC</name>
<keyword evidence="2" id="KW-1185">Reference proteome</keyword>
<comment type="caution">
    <text evidence="1">The sequence shown here is derived from an EMBL/GenBank/DDBJ whole genome shotgun (WGS) entry which is preliminary data.</text>
</comment>
<sequence length="192" mass="21486">MSGCVESCLFNVGTVTCRKRVVQTEERNTERHTSFLLLRPTQAKCCLQLHLRKVTPNTSRQDAATTAESLGTERQVQSVIDVVPVTKRGSQHKETLLELTEEIQKFMEEVKSLGYQDKPQYEKLRSILQAGLKSIRAKDDGTLTFPAVSGAVSPAAKKTTRTKRKKAAAEEEEEEDEADGQPIKKKRVAKKK</sequence>
<feature type="non-terminal residue" evidence="1">
    <location>
        <position position="192"/>
    </location>
</feature>
<organism evidence="1 2">
    <name type="scientific">Chaenocephalus aceratus</name>
    <name type="common">Blackfin icefish</name>
    <name type="synonym">Chaenichthys aceratus</name>
    <dbReference type="NCBI Taxonomy" id="36190"/>
    <lineage>
        <taxon>Eukaryota</taxon>
        <taxon>Metazoa</taxon>
        <taxon>Chordata</taxon>
        <taxon>Craniata</taxon>
        <taxon>Vertebrata</taxon>
        <taxon>Euteleostomi</taxon>
        <taxon>Actinopterygii</taxon>
        <taxon>Neopterygii</taxon>
        <taxon>Teleostei</taxon>
        <taxon>Neoteleostei</taxon>
        <taxon>Acanthomorphata</taxon>
        <taxon>Eupercaria</taxon>
        <taxon>Perciformes</taxon>
        <taxon>Notothenioidei</taxon>
        <taxon>Channichthyidae</taxon>
        <taxon>Chaenocephalus</taxon>
    </lineage>
</organism>
<proteinExistence type="predicted"/>
<dbReference type="EMBL" id="CM043799">
    <property type="protein sequence ID" value="KAI4804561.1"/>
    <property type="molecule type" value="Genomic_DNA"/>
</dbReference>
<dbReference type="Proteomes" id="UP001057452">
    <property type="component" value="Chromosome 15"/>
</dbReference>
<evidence type="ECO:0000313" key="1">
    <source>
        <dbReference type="EMBL" id="KAI4804561.1"/>
    </source>
</evidence>
<evidence type="ECO:0000313" key="2">
    <source>
        <dbReference type="Proteomes" id="UP001057452"/>
    </source>
</evidence>
<accession>A0ACB9VVW5</accession>
<gene>
    <name evidence="1" type="ORF">KUCAC02_026186</name>
</gene>